<proteinExistence type="predicted"/>
<protein>
    <submittedName>
        <fullName evidence="1">Uncharacterized protein</fullName>
    </submittedName>
</protein>
<organism evidence="1 2">
    <name type="scientific">Clostridium grantii DSM 8605</name>
    <dbReference type="NCBI Taxonomy" id="1121316"/>
    <lineage>
        <taxon>Bacteria</taxon>
        <taxon>Bacillati</taxon>
        <taxon>Bacillota</taxon>
        <taxon>Clostridia</taxon>
        <taxon>Eubacteriales</taxon>
        <taxon>Clostridiaceae</taxon>
        <taxon>Clostridium</taxon>
    </lineage>
</organism>
<name>A0A1M5QMY2_9CLOT</name>
<dbReference type="RefSeq" id="WP_073336039.1">
    <property type="nucleotide sequence ID" value="NZ_FQXM01000002.1"/>
</dbReference>
<dbReference type="AlphaFoldDB" id="A0A1M5QMY2"/>
<reference evidence="1 2" key="1">
    <citation type="submission" date="2016-11" db="EMBL/GenBank/DDBJ databases">
        <authorList>
            <person name="Jaros S."/>
            <person name="Januszkiewicz K."/>
            <person name="Wedrychowicz H."/>
        </authorList>
    </citation>
    <scope>NUCLEOTIDE SEQUENCE [LARGE SCALE GENOMIC DNA]</scope>
    <source>
        <strain evidence="1 2">DSM 8605</strain>
    </source>
</reference>
<dbReference type="OrthoDB" id="9798730at2"/>
<gene>
    <name evidence="1" type="ORF">SAMN02745207_00186</name>
</gene>
<sequence>MLNSHEGCSGSFENGKQVVDKIRMMGYAVQNMPNSLQINCEECGNEFTMIKYEDSCPICGMVFGVTPCHAYDAQFVKAAGKNY</sequence>
<dbReference type="STRING" id="1121316.SAMN02745207_00186"/>
<dbReference type="Proteomes" id="UP000184447">
    <property type="component" value="Unassembled WGS sequence"/>
</dbReference>
<evidence type="ECO:0000313" key="2">
    <source>
        <dbReference type="Proteomes" id="UP000184447"/>
    </source>
</evidence>
<accession>A0A1M5QMY2</accession>
<dbReference type="InterPro" id="IPR011011">
    <property type="entry name" value="Znf_FYVE_PHD"/>
</dbReference>
<dbReference type="EMBL" id="FQXM01000002">
    <property type="protein sequence ID" value="SHH15241.1"/>
    <property type="molecule type" value="Genomic_DNA"/>
</dbReference>
<dbReference type="SUPFAM" id="SSF57903">
    <property type="entry name" value="FYVE/PHD zinc finger"/>
    <property type="match status" value="1"/>
</dbReference>
<keyword evidence="2" id="KW-1185">Reference proteome</keyword>
<evidence type="ECO:0000313" key="1">
    <source>
        <dbReference type="EMBL" id="SHH15241.1"/>
    </source>
</evidence>